<keyword evidence="2" id="KW-0472">Membrane</keyword>
<feature type="transmembrane region" description="Helical" evidence="2">
    <location>
        <begin position="252"/>
        <end position="272"/>
    </location>
</feature>
<proteinExistence type="predicted"/>
<feature type="domain" description="YdbS-like PH" evidence="3">
    <location>
        <begin position="82"/>
        <end position="161"/>
    </location>
</feature>
<comment type="caution">
    <text evidence="4">The sequence shown here is derived from an EMBL/GenBank/DDBJ whole genome shotgun (WGS) entry which is preliminary data.</text>
</comment>
<dbReference type="OrthoDB" id="3190163at2"/>
<evidence type="ECO:0000313" key="5">
    <source>
        <dbReference type="Proteomes" id="UP000186465"/>
    </source>
</evidence>
<name>A0A1Q5PJ82_9ACTO</name>
<evidence type="ECO:0000256" key="1">
    <source>
        <dbReference type="SAM" id="MobiDB-lite"/>
    </source>
</evidence>
<feature type="transmembrane region" description="Helical" evidence="2">
    <location>
        <begin position="21"/>
        <end position="38"/>
    </location>
</feature>
<evidence type="ECO:0000313" key="4">
    <source>
        <dbReference type="EMBL" id="OKL45921.1"/>
    </source>
</evidence>
<evidence type="ECO:0000256" key="2">
    <source>
        <dbReference type="SAM" id="Phobius"/>
    </source>
</evidence>
<dbReference type="Pfam" id="PF03703">
    <property type="entry name" value="bPH_2"/>
    <property type="match status" value="2"/>
</dbReference>
<feature type="transmembrane region" description="Helical" evidence="2">
    <location>
        <begin position="221"/>
        <end position="246"/>
    </location>
</feature>
<dbReference type="STRING" id="156892.BM477_07915"/>
<feature type="region of interest" description="Disordered" evidence="1">
    <location>
        <begin position="170"/>
        <end position="201"/>
    </location>
</feature>
<feature type="region of interest" description="Disordered" evidence="1">
    <location>
        <begin position="513"/>
        <end position="547"/>
    </location>
</feature>
<dbReference type="AlphaFoldDB" id="A0A1Q5PJ82"/>
<dbReference type="PANTHER" id="PTHR34473:SF2">
    <property type="entry name" value="UPF0699 TRANSMEMBRANE PROTEIN YDBT"/>
    <property type="match status" value="1"/>
</dbReference>
<feature type="transmembrane region" description="Helical" evidence="2">
    <location>
        <begin position="58"/>
        <end position="80"/>
    </location>
</feature>
<feature type="domain" description="YdbS-like PH" evidence="3">
    <location>
        <begin position="408"/>
        <end position="466"/>
    </location>
</feature>
<keyword evidence="2" id="KW-1133">Transmembrane helix</keyword>
<dbReference type="Proteomes" id="UP000186465">
    <property type="component" value="Unassembled WGS sequence"/>
</dbReference>
<feature type="compositionally biased region" description="Polar residues" evidence="1">
    <location>
        <begin position="536"/>
        <end position="547"/>
    </location>
</feature>
<dbReference type="InterPro" id="IPR005182">
    <property type="entry name" value="YdbS-like_PH"/>
</dbReference>
<protein>
    <recommendedName>
        <fullName evidence="3">YdbS-like PH domain-containing protein</fullName>
    </recommendedName>
</protein>
<sequence length="547" mass="60779">MSDQKAELNWLKVHPITPVVTVWKGIAALVGIIAIQNFRESVELIHYLQDYTQLGGLAWVLIPLAFILVFALLVGLYAAISYRFIGYALEPEAIHYRKGIFFKSEREIKMSRIQAIDVVQPLLGRLFGLANVNVEATGGNESKIEIGMLRLPEAEETRARILYLAAGFSEDEGESPSAPSQAENAETEDGSAPSADVTPPVLRATPVAPETELYRVNLPSLFVSVALSGWFITTVIVIIGVFSFAIYGFSSWGWRGFSGSLVALAPLFLGLISGSWNSISRSINFVLAASPDGIRIRNGITDLKAQTLPPGRVHGVKLSQSLLWRTRDYWRVEMEIASYQGDTEQSNNVLIPVGSRQDAVSSSWLIVRDLGVENPDQLWEEAFDGSRDSYQSFVPNPLVSRWFDWFTYRRNAVAITPHALVFRRGWLTKSINIVLHEHIQSVEISQGPWERRLGLANLHIHLVQGQILTVMPNIGAEHCRDLWAQVAQYSQQRRETEPSAKWMIRVQQVAAVSSSQDGSMSSGNTDFEMPDEADNPATSTDQEVVSL</sequence>
<dbReference type="RefSeq" id="WP_075362159.1">
    <property type="nucleotide sequence ID" value="NZ_MPDM01000011.1"/>
</dbReference>
<dbReference type="PANTHER" id="PTHR34473">
    <property type="entry name" value="UPF0699 TRANSMEMBRANE PROTEIN YDBS"/>
    <property type="match status" value="1"/>
</dbReference>
<accession>A0A1Q5PJ82</accession>
<dbReference type="PIRSF" id="PIRSF026631">
    <property type="entry name" value="UCP026631"/>
    <property type="match status" value="1"/>
</dbReference>
<keyword evidence="2" id="KW-0812">Transmembrane</keyword>
<evidence type="ECO:0000259" key="3">
    <source>
        <dbReference type="Pfam" id="PF03703"/>
    </source>
</evidence>
<feature type="compositionally biased region" description="Low complexity" evidence="1">
    <location>
        <begin position="513"/>
        <end position="522"/>
    </location>
</feature>
<keyword evidence="5" id="KW-1185">Reference proteome</keyword>
<dbReference type="EMBL" id="MPDM01000011">
    <property type="protein sequence ID" value="OKL45921.1"/>
    <property type="molecule type" value="Genomic_DNA"/>
</dbReference>
<reference evidence="5" key="1">
    <citation type="submission" date="2016-11" db="EMBL/GenBank/DDBJ databases">
        <title>Actinomyces gypaetusis sp. nov. isolated from Gypaetus barbatus in Qinghai Tibet Plateau China.</title>
        <authorList>
            <person name="Meng X."/>
        </authorList>
    </citation>
    <scope>NUCLEOTIDE SEQUENCE [LARGE SCALE GENOMIC DNA]</scope>
    <source>
        <strain evidence="5">DSM 15383</strain>
    </source>
</reference>
<dbReference type="InterPro" id="IPR014529">
    <property type="entry name" value="UCP026631"/>
</dbReference>
<gene>
    <name evidence="4" type="ORF">BM477_07915</name>
</gene>
<organism evidence="4 5">
    <name type="scientific">Boudabousia marimammalium</name>
    <dbReference type="NCBI Taxonomy" id="156892"/>
    <lineage>
        <taxon>Bacteria</taxon>
        <taxon>Bacillati</taxon>
        <taxon>Actinomycetota</taxon>
        <taxon>Actinomycetes</taxon>
        <taxon>Actinomycetales</taxon>
        <taxon>Actinomycetaceae</taxon>
        <taxon>Boudabousia</taxon>
    </lineage>
</organism>